<feature type="region of interest" description="Disordered" evidence="1">
    <location>
        <begin position="931"/>
        <end position="998"/>
    </location>
</feature>
<dbReference type="OrthoDB" id="2686083at2759"/>
<comment type="caution">
    <text evidence="3">The sequence shown here is derived from an EMBL/GenBank/DDBJ whole genome shotgun (WGS) entry which is preliminary data.</text>
</comment>
<evidence type="ECO:0000313" key="4">
    <source>
        <dbReference type="Proteomes" id="UP000620124"/>
    </source>
</evidence>
<sequence>MPALPASLLPFLPPGLSPSSSFVVLPMLPWFFALLALFGFVVRHTLASLSFASLRALPEAAGRLLRALRRPTHAYSATSGSESLLPITSPNAGRSTAPAPQETLRGRGRARSKAGPGRSRFGIGLGLGLGRRAKSLGPVLPRFSPPAQASHHVRGASTHGTSAPASPGLQVPGFMRGDDDAVPLVDLTGSWASISSLSSRSTEASGSGSGRPSMSTPDAPPAPLPAHPDIQLVDVSHPSDEFELIDVSVPPSPAAWALAHPAPAHPHLPLHPTPTAPTSPAASSSAFPMTAFSLAKPPAPSHAKPTTPPTPKAAPAPIPMSSLISANATISSLDADAGPNMKSMNILPPAPPQELEVEQEAEVELPIEQPACDTPPWQQTQLPSPPLSPPHGRAMFQVPAIPVPLPIESVWMGRNDDDVHEPSAERRPRLTARPEKSTVAMWEEEEQDEERQQDEAEQTVSPSLPAAEVEERAPVEVQAEEEAQEQELELELPSAHAIDVLVQRMHDQPPAPALAYTDLLSPAPAHEPLESESPITDAAEVGDEAEELPSACAIDVLVGGMHAYAAAAPAPVPVYVHTPVQEADVPPYISVPAERTQRKNGRKKRQRQMGKGSEHAWDGEVVPLDEVLERAEGEPWEEDPEEMPLPALPLPSRDGSRAVSPLPQFGGQEYEADAEEGEEQEDPEELPLPPMPLPLHLSMRDGWDADHDLSMRDVWAWDAPPPADDGDVEPLVLDEVAAEGESEEGVEASEGRTEDEEDDGYEAEDGDADAVEVEAESDSVDEEEQIRDVESVPALHIDTAHLASFSPPHRPMSVAGALHVETAHLAPEDAPGDVREQDLASTLSSLSSTSPSSAAVTEGVRVVLPSASATLLPSAASTHPSATTSAEDADNETATLLPEKEEADEESESSSDDEVDLADMKPAWSRRAAAAPALGLPSSTREREHAVPGAFPSSTSATFAASGTLTPTPASASPPSGEKTKTSTDTGTSTAVDKKPAGMRARYRSPLDAALAMQLRPGLGVGADGAWLVRFLMSFFGWFAVLVARTSD</sequence>
<feature type="compositionally biased region" description="Acidic residues" evidence="1">
    <location>
        <begin position="355"/>
        <end position="365"/>
    </location>
</feature>
<protein>
    <submittedName>
        <fullName evidence="3">Uncharacterized protein</fullName>
    </submittedName>
</protein>
<feature type="compositionally biased region" description="Acidic residues" evidence="1">
    <location>
        <begin position="478"/>
        <end position="488"/>
    </location>
</feature>
<feature type="region of interest" description="Disordered" evidence="1">
    <location>
        <begin position="195"/>
        <end position="230"/>
    </location>
</feature>
<keyword evidence="2" id="KW-0472">Membrane</keyword>
<feature type="region of interest" description="Disordered" evidence="1">
    <location>
        <begin position="735"/>
        <end position="786"/>
    </location>
</feature>
<feature type="compositionally biased region" description="Pro residues" evidence="1">
    <location>
        <begin position="306"/>
        <end position="318"/>
    </location>
</feature>
<feature type="compositionally biased region" description="Acidic residues" evidence="1">
    <location>
        <begin position="736"/>
        <end position="785"/>
    </location>
</feature>
<feature type="region of interest" description="Disordered" evidence="1">
    <location>
        <begin position="414"/>
        <end position="488"/>
    </location>
</feature>
<feature type="transmembrane region" description="Helical" evidence="2">
    <location>
        <begin position="1025"/>
        <end position="1044"/>
    </location>
</feature>
<feature type="compositionally biased region" description="Basic residues" evidence="1">
    <location>
        <begin position="598"/>
        <end position="608"/>
    </location>
</feature>
<proteinExistence type="predicted"/>
<evidence type="ECO:0000256" key="1">
    <source>
        <dbReference type="SAM" id="MobiDB-lite"/>
    </source>
</evidence>
<feature type="region of interest" description="Disordered" evidence="1">
    <location>
        <begin position="825"/>
        <end position="857"/>
    </location>
</feature>
<feature type="compositionally biased region" description="Basic and acidic residues" evidence="1">
    <location>
        <begin position="414"/>
        <end position="436"/>
    </location>
</feature>
<reference evidence="3" key="1">
    <citation type="submission" date="2020-05" db="EMBL/GenBank/DDBJ databases">
        <title>Mycena genomes resolve the evolution of fungal bioluminescence.</title>
        <authorList>
            <person name="Tsai I.J."/>
        </authorList>
    </citation>
    <scope>NUCLEOTIDE SEQUENCE</scope>
    <source>
        <strain evidence="3">CCC161011</strain>
    </source>
</reference>
<keyword evidence="4" id="KW-1185">Reference proteome</keyword>
<feature type="compositionally biased region" description="Low complexity" evidence="1">
    <location>
        <begin position="949"/>
        <end position="990"/>
    </location>
</feature>
<evidence type="ECO:0000313" key="3">
    <source>
        <dbReference type="EMBL" id="KAF7342225.1"/>
    </source>
</evidence>
<name>A0A8H6XIN1_9AGAR</name>
<keyword evidence="2" id="KW-0812">Transmembrane</keyword>
<feature type="compositionally biased region" description="Acidic residues" evidence="1">
    <location>
        <begin position="670"/>
        <end position="685"/>
    </location>
</feature>
<feature type="region of interest" description="Disordered" evidence="1">
    <location>
        <begin position="871"/>
        <end position="916"/>
    </location>
</feature>
<evidence type="ECO:0000256" key="2">
    <source>
        <dbReference type="SAM" id="Phobius"/>
    </source>
</evidence>
<feature type="region of interest" description="Disordered" evidence="1">
    <location>
        <begin position="292"/>
        <end position="319"/>
    </location>
</feature>
<dbReference type="Proteomes" id="UP000620124">
    <property type="component" value="Unassembled WGS sequence"/>
</dbReference>
<feature type="compositionally biased region" description="Low complexity" evidence="1">
    <location>
        <begin position="195"/>
        <end position="206"/>
    </location>
</feature>
<feature type="compositionally biased region" description="Low complexity" evidence="1">
    <location>
        <begin position="839"/>
        <end position="857"/>
    </location>
</feature>
<feature type="region of interest" description="Disordered" evidence="1">
    <location>
        <begin position="632"/>
        <end position="699"/>
    </location>
</feature>
<feature type="compositionally biased region" description="Polar residues" evidence="1">
    <location>
        <begin position="77"/>
        <end position="94"/>
    </location>
</feature>
<feature type="region of interest" description="Disordered" evidence="1">
    <location>
        <begin position="593"/>
        <end position="619"/>
    </location>
</feature>
<feature type="region of interest" description="Disordered" evidence="1">
    <location>
        <begin position="137"/>
        <end position="177"/>
    </location>
</feature>
<organism evidence="3 4">
    <name type="scientific">Mycena venus</name>
    <dbReference type="NCBI Taxonomy" id="2733690"/>
    <lineage>
        <taxon>Eukaryota</taxon>
        <taxon>Fungi</taxon>
        <taxon>Dikarya</taxon>
        <taxon>Basidiomycota</taxon>
        <taxon>Agaricomycotina</taxon>
        <taxon>Agaricomycetes</taxon>
        <taxon>Agaricomycetidae</taxon>
        <taxon>Agaricales</taxon>
        <taxon>Marasmiineae</taxon>
        <taxon>Mycenaceae</taxon>
        <taxon>Mycena</taxon>
    </lineage>
</organism>
<feature type="region of interest" description="Disordered" evidence="1">
    <location>
        <begin position="77"/>
        <end position="125"/>
    </location>
</feature>
<feature type="transmembrane region" description="Helical" evidence="2">
    <location>
        <begin position="20"/>
        <end position="42"/>
    </location>
</feature>
<keyword evidence="2" id="KW-1133">Transmembrane helix</keyword>
<feature type="compositionally biased region" description="Acidic residues" evidence="1">
    <location>
        <begin position="901"/>
        <end position="916"/>
    </location>
</feature>
<feature type="compositionally biased region" description="Acidic residues" evidence="1">
    <location>
        <begin position="442"/>
        <end position="457"/>
    </location>
</feature>
<accession>A0A8H6XIN1</accession>
<gene>
    <name evidence="3" type="ORF">MVEN_01810500</name>
</gene>
<dbReference type="AlphaFoldDB" id="A0A8H6XIN1"/>
<dbReference type="EMBL" id="JACAZI010000017">
    <property type="protein sequence ID" value="KAF7342225.1"/>
    <property type="molecule type" value="Genomic_DNA"/>
</dbReference>
<feature type="region of interest" description="Disordered" evidence="1">
    <location>
        <begin position="334"/>
        <end position="391"/>
    </location>
</feature>
<feature type="compositionally biased region" description="Low complexity" evidence="1">
    <location>
        <begin position="871"/>
        <end position="886"/>
    </location>
</feature>